<dbReference type="InterPro" id="IPR001680">
    <property type="entry name" value="WD40_rpt"/>
</dbReference>
<dbReference type="EMBL" id="QKKF02017260">
    <property type="protein sequence ID" value="RZF41091.1"/>
    <property type="molecule type" value="Genomic_DNA"/>
</dbReference>
<accession>A0A482X728</accession>
<dbReference type="Pfam" id="PF00400">
    <property type="entry name" value="WD40"/>
    <property type="match status" value="2"/>
</dbReference>
<keyword evidence="3" id="KW-0853">WD repeat</keyword>
<evidence type="ECO:0000256" key="1">
    <source>
        <dbReference type="ARBA" id="ARBA00038279"/>
    </source>
</evidence>
<dbReference type="SMR" id="A0A482X728"/>
<dbReference type="PANTHER" id="PTHR13211:SF0">
    <property type="entry name" value="TELOMERASE CAJAL BODY PROTEIN 1"/>
    <property type="match status" value="1"/>
</dbReference>
<dbReference type="GO" id="GO:0003723">
    <property type="term" value="F:RNA binding"/>
    <property type="evidence" value="ECO:0007669"/>
    <property type="project" value="TreeGrafter"/>
</dbReference>
<dbReference type="SUPFAM" id="SSF50978">
    <property type="entry name" value="WD40 repeat-like"/>
    <property type="match status" value="1"/>
</dbReference>
<dbReference type="InterPro" id="IPR051150">
    <property type="entry name" value="SWT21/TCAB1_mRNA_Telomere"/>
</dbReference>
<dbReference type="InterPro" id="IPR036322">
    <property type="entry name" value="WD40_repeat_dom_sf"/>
</dbReference>
<dbReference type="InParanoid" id="A0A482X728"/>
<reference evidence="4 5" key="1">
    <citation type="journal article" date="2017" name="Gigascience">
        <title>Genome sequence of the small brown planthopper, Laodelphax striatellus.</title>
        <authorList>
            <person name="Zhu J."/>
            <person name="Jiang F."/>
            <person name="Wang X."/>
            <person name="Yang P."/>
            <person name="Bao Y."/>
            <person name="Zhao W."/>
            <person name="Wang W."/>
            <person name="Lu H."/>
            <person name="Wang Q."/>
            <person name="Cui N."/>
            <person name="Li J."/>
            <person name="Chen X."/>
            <person name="Luo L."/>
            <person name="Yu J."/>
            <person name="Kang L."/>
            <person name="Cui F."/>
        </authorList>
    </citation>
    <scope>NUCLEOTIDE SEQUENCE [LARGE SCALE GENOMIC DNA]</scope>
    <source>
        <strain evidence="4">Lst14</strain>
    </source>
</reference>
<sequence length="495" mass="55482">MEEKEVKEMISGILEDGVLEKIQTKEMVTNILEDRILKPVLEDKLEENHQHDVTEMSIAQDGLIASSESESLDMSHTNLTKPLAEYKFENIVLVTGDYESYKFQHNNERYLKGCKWSPDGSCLLTSCVDNKLRIYDTPKEFFDAKSWSSDSKLPDLNTSLKVEEGGLVYDFDWFPLMNSWDPISCCFLTTASEEPVHLWDAFTGELRASYRTYNYADEISKAYSAVFNSTGEKIYCGFRDSLRVFDTAMPGMKSTTVKIKAATGQQGIVSCMAFNSTSSLYAVGTYAKEIGLYTENSGTGVCVFKGHGGGITQLIFSPDGNRLYSGSRKDSEIVCWDVRNPGVALFSMLRSVNTQQRIYFDLTSDGSLPKTGMYDFPARNTDGTVSIFNVSDSSYNLDIPHEKELSFNAYKDCCNGVSINPICPVIATTSGQRHVPELMSESDNSEDGDGDHVFVAHPFTSDTEKIHNYKYLKTKVEDCVKLWWVGDTVSTRLDM</sequence>
<dbReference type="InterPro" id="IPR015943">
    <property type="entry name" value="WD40/YVTN_repeat-like_dom_sf"/>
</dbReference>
<evidence type="ECO:0000256" key="3">
    <source>
        <dbReference type="PROSITE-ProRule" id="PRU00221"/>
    </source>
</evidence>
<dbReference type="OrthoDB" id="239865at2759"/>
<organism evidence="4 5">
    <name type="scientific">Laodelphax striatellus</name>
    <name type="common">Small brown planthopper</name>
    <name type="synonym">Delphax striatella</name>
    <dbReference type="NCBI Taxonomy" id="195883"/>
    <lineage>
        <taxon>Eukaryota</taxon>
        <taxon>Metazoa</taxon>
        <taxon>Ecdysozoa</taxon>
        <taxon>Arthropoda</taxon>
        <taxon>Hexapoda</taxon>
        <taxon>Insecta</taxon>
        <taxon>Pterygota</taxon>
        <taxon>Neoptera</taxon>
        <taxon>Paraneoptera</taxon>
        <taxon>Hemiptera</taxon>
        <taxon>Auchenorrhyncha</taxon>
        <taxon>Fulgoroidea</taxon>
        <taxon>Delphacidae</taxon>
        <taxon>Criomorphinae</taxon>
        <taxon>Laodelphax</taxon>
    </lineage>
</organism>
<evidence type="ECO:0000256" key="2">
    <source>
        <dbReference type="ARBA" id="ARBA00041558"/>
    </source>
</evidence>
<proteinExistence type="inferred from homology"/>
<dbReference type="PANTHER" id="PTHR13211">
    <property type="entry name" value="TELOMERASE CAJAL BODY PROTEIN 1"/>
    <property type="match status" value="1"/>
</dbReference>
<dbReference type="Gene3D" id="2.130.10.10">
    <property type="entry name" value="YVTN repeat-like/Quinoprotein amine dehydrogenase"/>
    <property type="match status" value="2"/>
</dbReference>
<dbReference type="SMART" id="SM00320">
    <property type="entry name" value="WD40"/>
    <property type="match status" value="4"/>
</dbReference>
<name>A0A482X728_LAOST</name>
<evidence type="ECO:0000313" key="4">
    <source>
        <dbReference type="EMBL" id="RZF41091.1"/>
    </source>
</evidence>
<dbReference type="AlphaFoldDB" id="A0A482X728"/>
<keyword evidence="5" id="KW-1185">Reference proteome</keyword>
<dbReference type="GO" id="GO:0015030">
    <property type="term" value="C:Cajal body"/>
    <property type="evidence" value="ECO:0007669"/>
    <property type="project" value="TreeGrafter"/>
</dbReference>
<comment type="similarity">
    <text evidence="1">Belongs to the TCAB1 family.</text>
</comment>
<dbReference type="Proteomes" id="UP000291343">
    <property type="component" value="Unassembled WGS sequence"/>
</dbReference>
<dbReference type="GO" id="GO:0030576">
    <property type="term" value="P:Cajal body organization"/>
    <property type="evidence" value="ECO:0007669"/>
    <property type="project" value="TreeGrafter"/>
</dbReference>
<feature type="repeat" description="WD" evidence="3">
    <location>
        <begin position="304"/>
        <end position="340"/>
    </location>
</feature>
<evidence type="ECO:0000313" key="5">
    <source>
        <dbReference type="Proteomes" id="UP000291343"/>
    </source>
</evidence>
<dbReference type="PROSITE" id="PS50082">
    <property type="entry name" value="WD_REPEATS_2"/>
    <property type="match status" value="1"/>
</dbReference>
<dbReference type="STRING" id="195883.A0A482X728"/>
<gene>
    <name evidence="4" type="ORF">LSTR_LSTR002723</name>
</gene>
<dbReference type="FunCoup" id="A0A482X728">
    <property type="interactions" value="1644"/>
</dbReference>
<comment type="caution">
    <text evidence="4">The sequence shown here is derived from an EMBL/GenBank/DDBJ whole genome shotgun (WGS) entry which is preliminary data.</text>
</comment>
<protein>
    <recommendedName>
        <fullName evidence="2">WD repeat-containing protein 79</fullName>
    </recommendedName>
</protein>